<dbReference type="FunFam" id="1.25.40.420:FF:000001">
    <property type="entry name" value="Kelch-like family member 12"/>
    <property type="match status" value="1"/>
</dbReference>
<dbReference type="EMBL" id="CAJPEV010002018">
    <property type="protein sequence ID" value="CAG0895330.1"/>
    <property type="molecule type" value="Genomic_DNA"/>
</dbReference>
<dbReference type="UniPathway" id="UPA00143"/>
<keyword evidence="7" id="KW-1185">Reference proteome</keyword>
<dbReference type="InterPro" id="IPR015915">
    <property type="entry name" value="Kelch-typ_b-propeller"/>
</dbReference>
<dbReference type="AlphaFoldDB" id="A0A7R8XK20"/>
<evidence type="ECO:0000256" key="1">
    <source>
        <dbReference type="ARBA" id="ARBA00013699"/>
    </source>
</evidence>
<comment type="function">
    <text evidence="4">Probable substrate-specific adapter of an E3 ubiquitin-protein ligase complex which mediates the ubiquitination and subsequent proteasomal degradation of target proteins. May have a role in synapse differentiation and growth.</text>
</comment>
<dbReference type="Pfam" id="PF01344">
    <property type="entry name" value="Kelch_1"/>
    <property type="match status" value="3"/>
</dbReference>
<dbReference type="SUPFAM" id="SSF54695">
    <property type="entry name" value="POZ domain"/>
    <property type="match status" value="1"/>
</dbReference>
<dbReference type="Gene3D" id="2.120.10.80">
    <property type="entry name" value="Kelch-type beta propeller"/>
    <property type="match status" value="1"/>
</dbReference>
<dbReference type="CDD" id="cd18186">
    <property type="entry name" value="BTB_POZ_ZBTB_KLHL-like"/>
    <property type="match status" value="1"/>
</dbReference>
<dbReference type="InterPro" id="IPR011705">
    <property type="entry name" value="BACK"/>
</dbReference>
<dbReference type="SMART" id="SM00612">
    <property type="entry name" value="Kelch"/>
    <property type="match status" value="4"/>
</dbReference>
<dbReference type="GO" id="GO:0003779">
    <property type="term" value="F:actin binding"/>
    <property type="evidence" value="ECO:0007669"/>
    <property type="project" value="UniProtKB-KW"/>
</dbReference>
<dbReference type="InterPro" id="IPR000210">
    <property type="entry name" value="BTB/POZ_dom"/>
</dbReference>
<dbReference type="SMART" id="SM00875">
    <property type="entry name" value="BACK"/>
    <property type="match status" value="1"/>
</dbReference>
<organism evidence="6">
    <name type="scientific">Darwinula stevensoni</name>
    <dbReference type="NCBI Taxonomy" id="69355"/>
    <lineage>
        <taxon>Eukaryota</taxon>
        <taxon>Metazoa</taxon>
        <taxon>Ecdysozoa</taxon>
        <taxon>Arthropoda</taxon>
        <taxon>Crustacea</taxon>
        <taxon>Oligostraca</taxon>
        <taxon>Ostracoda</taxon>
        <taxon>Podocopa</taxon>
        <taxon>Podocopida</taxon>
        <taxon>Darwinulocopina</taxon>
        <taxon>Darwinuloidea</taxon>
        <taxon>Darwinulidae</taxon>
        <taxon>Darwinula</taxon>
    </lineage>
</organism>
<sequence>MDPEEAPAEAADPPTVWSVYTRLRAGCFSDAILLTPDGRSFPVHRALLAALSPVLRRMLAEAPERNVLLPGIDAPTAAKVLDFLYTGKCDSSHEEAFELLPVAIRFGVEGFVDLLADRLAKGLDVSNCFRVMGIAREHGCKKLEEETRKFVLNHFQGVAWDNPDFERLSASDLESFLGDDRLNVRSEETAFHALLAWFHADPASRRASLPRLLETVRFRLLSYPYLKEIVMEWLKRIPECRAALRASSVCLAAMESGEDARQDATSPLARPRIPREVVFAIGGWSAGAPTIAFECYDPRADAWFVCSYTDNCPRAYHALVELDGLVYALGGFDGYEQFSTMRCFDPVETKWSERACMYQCRCYVSACASDGKIYAIGGFDGRVRLNSAERYDPATNQWERLPPMHHRRSDAGATSTAGKIYVAGGFTGGEILRSVERLHPETGEWTLLRPMSLARSGLRLSAYRGAVYALGGFDGIVRSPRASLPPSKLCVELVSEQTASECKT</sequence>
<protein>
    <recommendedName>
        <fullName evidence="1">Kelch-like protein diablo</fullName>
    </recommendedName>
</protein>
<gene>
    <name evidence="6" type="ORF">DSTB1V02_LOCUS8643</name>
</gene>
<dbReference type="PIRSF" id="PIRSF037037">
    <property type="entry name" value="Kelch-like_protein_gigaxonin"/>
    <property type="match status" value="1"/>
</dbReference>
<dbReference type="SUPFAM" id="SSF117281">
    <property type="entry name" value="Kelch motif"/>
    <property type="match status" value="1"/>
</dbReference>
<feature type="domain" description="BTB" evidence="5">
    <location>
        <begin position="29"/>
        <end position="93"/>
    </location>
</feature>
<evidence type="ECO:0000256" key="2">
    <source>
        <dbReference type="ARBA" id="ARBA00022441"/>
    </source>
</evidence>
<evidence type="ECO:0000313" key="7">
    <source>
        <dbReference type="Proteomes" id="UP000677054"/>
    </source>
</evidence>
<keyword evidence="3" id="KW-0677">Repeat</keyword>
<proteinExistence type="predicted"/>
<evidence type="ECO:0000256" key="3">
    <source>
        <dbReference type="ARBA" id="ARBA00022737"/>
    </source>
</evidence>
<evidence type="ECO:0000313" key="6">
    <source>
        <dbReference type="EMBL" id="CAD7248836.1"/>
    </source>
</evidence>
<dbReference type="InterPro" id="IPR017096">
    <property type="entry name" value="BTB-kelch_protein"/>
</dbReference>
<dbReference type="PANTHER" id="PTHR45632">
    <property type="entry name" value="LD33804P"/>
    <property type="match status" value="1"/>
</dbReference>
<dbReference type="Pfam" id="PF00651">
    <property type="entry name" value="BTB"/>
    <property type="match status" value="1"/>
</dbReference>
<dbReference type="Pfam" id="PF07707">
    <property type="entry name" value="BACK"/>
    <property type="match status" value="1"/>
</dbReference>
<reference evidence="6" key="1">
    <citation type="submission" date="2020-11" db="EMBL/GenBank/DDBJ databases">
        <authorList>
            <person name="Tran Van P."/>
        </authorList>
    </citation>
    <scope>NUCLEOTIDE SEQUENCE</scope>
</reference>
<accession>A0A7R8XK20</accession>
<dbReference type="PROSITE" id="PS50097">
    <property type="entry name" value="BTB"/>
    <property type="match status" value="1"/>
</dbReference>
<dbReference type="OrthoDB" id="191037at2759"/>
<dbReference type="Gene3D" id="1.25.40.420">
    <property type="match status" value="1"/>
</dbReference>
<dbReference type="SMART" id="SM00225">
    <property type="entry name" value="BTB"/>
    <property type="match status" value="1"/>
</dbReference>
<name>A0A7R8XK20_9CRUS</name>
<dbReference type="GO" id="GO:0016567">
    <property type="term" value="P:protein ubiquitination"/>
    <property type="evidence" value="ECO:0007669"/>
    <property type="project" value="UniProtKB-UniPathway"/>
</dbReference>
<dbReference type="PRINTS" id="PR00501">
    <property type="entry name" value="KELCHREPEAT"/>
</dbReference>
<dbReference type="EMBL" id="LR901535">
    <property type="protein sequence ID" value="CAD7248836.1"/>
    <property type="molecule type" value="Genomic_DNA"/>
</dbReference>
<dbReference type="InterPro" id="IPR011333">
    <property type="entry name" value="SKP1/BTB/POZ_sf"/>
</dbReference>
<dbReference type="Gene3D" id="3.30.710.10">
    <property type="entry name" value="Potassium Channel Kv1.1, Chain A"/>
    <property type="match status" value="1"/>
</dbReference>
<dbReference type="PANTHER" id="PTHR45632:SF3">
    <property type="entry name" value="KELCH-LIKE PROTEIN 32"/>
    <property type="match status" value="1"/>
</dbReference>
<dbReference type="InterPro" id="IPR006652">
    <property type="entry name" value="Kelch_1"/>
</dbReference>
<dbReference type="Proteomes" id="UP000677054">
    <property type="component" value="Unassembled WGS sequence"/>
</dbReference>
<evidence type="ECO:0000259" key="5">
    <source>
        <dbReference type="PROSITE" id="PS50097"/>
    </source>
</evidence>
<keyword evidence="2" id="KW-0880">Kelch repeat</keyword>
<evidence type="ECO:0000256" key="4">
    <source>
        <dbReference type="ARBA" id="ARBA00043912"/>
    </source>
</evidence>